<dbReference type="PANTHER" id="PTHR14359:SF6">
    <property type="entry name" value="PHOSPHOPANTOTHENOYLCYSTEINE DECARBOXYLASE"/>
    <property type="match status" value="1"/>
</dbReference>
<evidence type="ECO:0000256" key="5">
    <source>
        <dbReference type="ARBA" id="ARBA00022993"/>
    </source>
</evidence>
<dbReference type="GO" id="GO:0015937">
    <property type="term" value="P:coenzyme A biosynthetic process"/>
    <property type="evidence" value="ECO:0007669"/>
    <property type="project" value="UniProtKB-KW"/>
</dbReference>
<dbReference type="EC" id="4.1.1.36" evidence="8"/>
<evidence type="ECO:0000313" key="11">
    <source>
        <dbReference type="RefSeq" id="XP_004492655.1"/>
    </source>
</evidence>
<dbReference type="OrthoDB" id="1532798at2759"/>
<keyword evidence="4" id="KW-0456">Lyase</keyword>
<dbReference type="GeneID" id="101505641"/>
<dbReference type="GO" id="GO:0010181">
    <property type="term" value="F:FMN binding"/>
    <property type="evidence" value="ECO:0007669"/>
    <property type="project" value="TreeGrafter"/>
</dbReference>
<gene>
    <name evidence="11" type="primary">LOC101505641</name>
</gene>
<organism evidence="10 11">
    <name type="scientific">Cicer arietinum</name>
    <name type="common">Chickpea</name>
    <name type="synonym">Garbanzo</name>
    <dbReference type="NCBI Taxonomy" id="3827"/>
    <lineage>
        <taxon>Eukaryota</taxon>
        <taxon>Viridiplantae</taxon>
        <taxon>Streptophyta</taxon>
        <taxon>Embryophyta</taxon>
        <taxon>Tracheophyta</taxon>
        <taxon>Spermatophyta</taxon>
        <taxon>Magnoliopsida</taxon>
        <taxon>eudicotyledons</taxon>
        <taxon>Gunneridae</taxon>
        <taxon>Pentapetalae</taxon>
        <taxon>rosids</taxon>
        <taxon>fabids</taxon>
        <taxon>Fabales</taxon>
        <taxon>Fabaceae</taxon>
        <taxon>Papilionoideae</taxon>
        <taxon>50 kb inversion clade</taxon>
        <taxon>NPAAA clade</taxon>
        <taxon>Hologalegina</taxon>
        <taxon>IRL clade</taxon>
        <taxon>Cicereae</taxon>
        <taxon>Cicer</taxon>
    </lineage>
</organism>
<dbReference type="STRING" id="3827.A0A1S2XR40"/>
<dbReference type="InterPro" id="IPR036551">
    <property type="entry name" value="Flavin_trans-like"/>
</dbReference>
<keyword evidence="10" id="KW-1185">Reference proteome</keyword>
<dbReference type="KEGG" id="cam:101505641"/>
<reference evidence="10" key="1">
    <citation type="journal article" date="2013" name="Nat. Biotechnol.">
        <title>Draft genome sequence of chickpea (Cicer arietinum) provides a resource for trait improvement.</title>
        <authorList>
            <person name="Varshney R.K."/>
            <person name="Song C."/>
            <person name="Saxena R.K."/>
            <person name="Azam S."/>
            <person name="Yu S."/>
            <person name="Sharpe A.G."/>
            <person name="Cannon S."/>
            <person name="Baek J."/>
            <person name="Rosen B.D."/>
            <person name="Tar'an B."/>
            <person name="Millan T."/>
            <person name="Zhang X."/>
            <person name="Ramsay L.D."/>
            <person name="Iwata A."/>
            <person name="Wang Y."/>
            <person name="Nelson W."/>
            <person name="Farmer A.D."/>
            <person name="Gaur P.M."/>
            <person name="Soderlund C."/>
            <person name="Penmetsa R.V."/>
            <person name="Xu C."/>
            <person name="Bharti A.K."/>
            <person name="He W."/>
            <person name="Winter P."/>
            <person name="Zhao S."/>
            <person name="Hane J.K."/>
            <person name="Carrasquilla-Garcia N."/>
            <person name="Condie J.A."/>
            <person name="Upadhyaya H.D."/>
            <person name="Luo M.C."/>
            <person name="Thudi M."/>
            <person name="Gowda C.L."/>
            <person name="Singh N.P."/>
            <person name="Lichtenzveig J."/>
            <person name="Gali K.K."/>
            <person name="Rubio J."/>
            <person name="Nadarajan N."/>
            <person name="Dolezel J."/>
            <person name="Bansal K.C."/>
            <person name="Xu X."/>
            <person name="Edwards D."/>
            <person name="Zhang G."/>
            <person name="Kahl G."/>
            <person name="Gil J."/>
            <person name="Singh K.B."/>
            <person name="Datta S.K."/>
            <person name="Jackson S.A."/>
            <person name="Wang J."/>
            <person name="Cook D.R."/>
        </authorList>
    </citation>
    <scope>NUCLEOTIDE SEQUENCE [LARGE SCALE GENOMIC DNA]</scope>
    <source>
        <strain evidence="10">cv. CDC Frontier</strain>
    </source>
</reference>
<reference evidence="11" key="2">
    <citation type="submission" date="2025-08" db="UniProtKB">
        <authorList>
            <consortium name="RefSeq"/>
        </authorList>
    </citation>
    <scope>IDENTIFICATION</scope>
    <source>
        <tissue evidence="11">Etiolated seedlings</tissue>
    </source>
</reference>
<keyword evidence="3" id="KW-0288">FMN</keyword>
<name>A0A1S2XR40_CICAR</name>
<dbReference type="Pfam" id="PF02441">
    <property type="entry name" value="Flavoprotein"/>
    <property type="match status" value="1"/>
</dbReference>
<evidence type="ECO:0000259" key="9">
    <source>
        <dbReference type="Pfam" id="PF02441"/>
    </source>
</evidence>
<dbReference type="PANTHER" id="PTHR14359">
    <property type="entry name" value="HOMO-OLIGOMERIC FLAVIN CONTAINING CYS DECARBOXYLASE FAMILY"/>
    <property type="match status" value="1"/>
</dbReference>
<keyword evidence="4" id="KW-0210">Decarboxylase</keyword>
<evidence type="ECO:0000313" key="10">
    <source>
        <dbReference type="Proteomes" id="UP000087171"/>
    </source>
</evidence>
<feature type="domain" description="Flavoprotein" evidence="9">
    <location>
        <begin position="24"/>
        <end position="165"/>
    </location>
</feature>
<dbReference type="Gene3D" id="3.40.50.1950">
    <property type="entry name" value="Flavin prenyltransferase-like"/>
    <property type="match status" value="1"/>
</dbReference>
<dbReference type="PaxDb" id="3827-XP_004492655.1"/>
<comment type="cofactor">
    <cofactor evidence="1">
        <name>FMN</name>
        <dbReference type="ChEBI" id="CHEBI:58210"/>
    </cofactor>
</comment>
<evidence type="ECO:0000256" key="4">
    <source>
        <dbReference type="ARBA" id="ARBA00022793"/>
    </source>
</evidence>
<evidence type="ECO:0000256" key="1">
    <source>
        <dbReference type="ARBA" id="ARBA00001917"/>
    </source>
</evidence>
<keyword evidence="3" id="KW-0285">Flavoprotein</keyword>
<evidence type="ECO:0000256" key="3">
    <source>
        <dbReference type="ARBA" id="ARBA00022643"/>
    </source>
</evidence>
<keyword evidence="2" id="KW-0341">Growth regulation</keyword>
<dbReference type="SUPFAM" id="SSF52507">
    <property type="entry name" value="Homo-oligomeric flavin-containing Cys decarboxylases, HFCD"/>
    <property type="match status" value="1"/>
</dbReference>
<evidence type="ECO:0000256" key="2">
    <source>
        <dbReference type="ARBA" id="ARBA00022604"/>
    </source>
</evidence>
<protein>
    <recommendedName>
        <fullName evidence="8">phosphopantothenoylcysteine decarboxylase</fullName>
        <ecNumber evidence="8">4.1.1.36</ecNumber>
    </recommendedName>
</protein>
<proteinExistence type="inferred from homology"/>
<dbReference type="GO" id="GO:0004633">
    <property type="term" value="F:phosphopantothenoylcysteine decarboxylase activity"/>
    <property type="evidence" value="ECO:0007669"/>
    <property type="project" value="UniProtKB-EC"/>
</dbReference>
<accession>A0A1S2XR40</accession>
<sequence length="209" mass="23187">MANSDPTSSIENSVTEIDGQRKPRILLGACGSVAATKFGLVMEAFSEWAEIKAVVTETGFQFVGSSEAAPLMFEGVEIFCDYHDWNSWKMIGDTVLHIALRDWADIMVIAPLSAHTLAKIAGGLCDNLLTSIVRAWDYKKPMFIAPSMNTCVWKNRLTEQHFMTIDELGISLIPPVRNLPTHMSEMPDPSIISSHVKRFCNSNIPKDEV</sequence>
<dbReference type="RefSeq" id="XP_004492655.1">
    <property type="nucleotide sequence ID" value="XM_004492598.3"/>
</dbReference>
<dbReference type="eggNOG" id="KOG0672">
    <property type="taxonomic scope" value="Eukaryota"/>
</dbReference>
<evidence type="ECO:0000256" key="6">
    <source>
        <dbReference type="ARBA" id="ARBA00038350"/>
    </source>
</evidence>
<comment type="pathway">
    <text evidence="7">Cofactor biosynthesis; coenzyme A biosynthesis; CoA from (R)-pantothenate: step 3/5.</text>
</comment>
<dbReference type="GO" id="GO:0071513">
    <property type="term" value="C:phosphopantothenoylcysteine decarboxylase complex"/>
    <property type="evidence" value="ECO:0007669"/>
    <property type="project" value="TreeGrafter"/>
</dbReference>
<dbReference type="InterPro" id="IPR003382">
    <property type="entry name" value="Flavoprotein"/>
</dbReference>
<comment type="similarity">
    <text evidence="6">Belongs to the HFCD (homooligomeric flavin containing Cys decarboxylase) superfamily.</text>
</comment>
<keyword evidence="5" id="KW-0173">Coenzyme A biosynthesis</keyword>
<dbReference type="Proteomes" id="UP000087171">
    <property type="component" value="Chromosome Ca3"/>
</dbReference>
<evidence type="ECO:0000256" key="8">
    <source>
        <dbReference type="ARBA" id="ARBA00066422"/>
    </source>
</evidence>
<dbReference type="AlphaFoldDB" id="A0A1S2XR40"/>
<evidence type="ECO:0000256" key="7">
    <source>
        <dbReference type="ARBA" id="ARBA00060685"/>
    </source>
</evidence>